<dbReference type="InterPro" id="IPR024747">
    <property type="entry name" value="Pyridox_Oxase-rel"/>
</dbReference>
<protein>
    <submittedName>
        <fullName evidence="1">DNA-binding protein</fullName>
    </submittedName>
</protein>
<dbReference type="Gene3D" id="2.30.110.10">
    <property type="entry name" value="Electron Transport, Fmn-binding Protein, Chain A"/>
    <property type="match status" value="1"/>
</dbReference>
<evidence type="ECO:0000313" key="2">
    <source>
        <dbReference type="Proteomes" id="UP000179769"/>
    </source>
</evidence>
<comment type="caution">
    <text evidence="1">The sequence shown here is derived from an EMBL/GenBank/DDBJ whole genome shotgun (WGS) entry which is preliminary data.</text>
</comment>
<evidence type="ECO:0000313" key="1">
    <source>
        <dbReference type="EMBL" id="OHV21224.1"/>
    </source>
</evidence>
<dbReference type="GO" id="GO:0003677">
    <property type="term" value="F:DNA binding"/>
    <property type="evidence" value="ECO:0007669"/>
    <property type="project" value="UniProtKB-KW"/>
</dbReference>
<organism evidence="1 2">
    <name type="scientific">Parafrankia soli</name>
    <dbReference type="NCBI Taxonomy" id="2599596"/>
    <lineage>
        <taxon>Bacteria</taxon>
        <taxon>Bacillati</taxon>
        <taxon>Actinomycetota</taxon>
        <taxon>Actinomycetes</taxon>
        <taxon>Frankiales</taxon>
        <taxon>Frankiaceae</taxon>
        <taxon>Parafrankia</taxon>
    </lineage>
</organism>
<name>A0A1S1PMQ6_9ACTN</name>
<gene>
    <name evidence="1" type="ORF">BBK14_08100</name>
</gene>
<dbReference type="SUPFAM" id="SSF50475">
    <property type="entry name" value="FMN-binding split barrel"/>
    <property type="match status" value="1"/>
</dbReference>
<reference evidence="2" key="1">
    <citation type="submission" date="2016-07" db="EMBL/GenBank/DDBJ databases">
        <title>Frankia sp. NRRL B-16219 Genome sequencing.</title>
        <authorList>
            <person name="Ghodhbane-Gtari F."/>
            <person name="Swanson E."/>
            <person name="Gueddou A."/>
            <person name="Louati M."/>
            <person name="Nouioui I."/>
            <person name="Hezbri K."/>
            <person name="Abebe-Akele F."/>
            <person name="Simpson S."/>
            <person name="Morris K."/>
            <person name="Thomas K."/>
            <person name="Gtari M."/>
            <person name="Tisa L.S."/>
        </authorList>
    </citation>
    <scope>NUCLEOTIDE SEQUENCE [LARGE SCALE GENOMIC DNA]</scope>
    <source>
        <strain evidence="2">NRRL B-16219</strain>
    </source>
</reference>
<sequence>MDPLSLQDLIDSEEFALDHAGLAVLPFDVCIRLLGTVPVGRVAFVSDGEVVLLTVNHAMDGDSVVFRSAVGSKLSAAVNHDSVSFHADWFDPETRAGWSVLVTGAAGAVVEGAQTAALERLGLEPWADVVERPYWIRIVPRSVTGRAVVRSES</sequence>
<dbReference type="EMBL" id="MAXA01000257">
    <property type="protein sequence ID" value="OHV21224.1"/>
    <property type="molecule type" value="Genomic_DNA"/>
</dbReference>
<dbReference type="Pfam" id="PF12900">
    <property type="entry name" value="Pyridox_ox_2"/>
    <property type="match status" value="1"/>
</dbReference>
<keyword evidence="1" id="KW-0238">DNA-binding</keyword>
<dbReference type="AlphaFoldDB" id="A0A1S1PMQ6"/>
<accession>A0A1S1PMQ6</accession>
<keyword evidence="2" id="KW-1185">Reference proteome</keyword>
<dbReference type="Proteomes" id="UP000179769">
    <property type="component" value="Unassembled WGS sequence"/>
</dbReference>
<proteinExistence type="predicted"/>
<dbReference type="OrthoDB" id="3212118at2"/>
<dbReference type="RefSeq" id="WP_071066566.1">
    <property type="nucleotide sequence ID" value="NZ_JBFLUH010000150.1"/>
</dbReference>
<dbReference type="InterPro" id="IPR012349">
    <property type="entry name" value="Split_barrel_FMN-bd"/>
</dbReference>